<dbReference type="OrthoDB" id="6246001at2759"/>
<keyword evidence="1" id="KW-0812">Transmembrane</keyword>
<keyword evidence="1" id="KW-1133">Transmembrane helix</keyword>
<evidence type="ECO:0000313" key="4">
    <source>
        <dbReference type="Proteomes" id="UP000784294"/>
    </source>
</evidence>
<dbReference type="SUPFAM" id="SSF47923">
    <property type="entry name" value="Ypt/Rab-GAP domain of gyp1p"/>
    <property type="match status" value="1"/>
</dbReference>
<dbReference type="InterPro" id="IPR055392">
    <property type="entry name" value="BROMI_C"/>
</dbReference>
<keyword evidence="4" id="KW-1185">Reference proteome</keyword>
<gene>
    <name evidence="3" type="ORF">PXEA_LOCUS29631</name>
</gene>
<dbReference type="AlphaFoldDB" id="A0A448XGU6"/>
<dbReference type="EMBL" id="CAAALY010251627">
    <property type="protein sequence ID" value="VEL36191.1"/>
    <property type="molecule type" value="Genomic_DNA"/>
</dbReference>
<sequence length="154" mass="17728">MCICRRMPKKACSEANNDLFQAPSDGTLPMLYKTCHLVEVILARECPSVFNIFRLSGFPASQVIYHWFSQCLWNYLDWSGVLDYLFVVMLHGPAYQVFMGVALLRYIGPCLRRAMQEEPIYGFNITEHLSFLHKLNATYGVQVNEALKRPLEIS</sequence>
<accession>A0A448XGU6</accession>
<protein>
    <recommendedName>
        <fullName evidence="2">BROMI C-terminal Rab TBC-like domain-containing protein</fullName>
    </recommendedName>
</protein>
<proteinExistence type="predicted"/>
<feature type="transmembrane region" description="Helical" evidence="1">
    <location>
        <begin position="84"/>
        <end position="107"/>
    </location>
</feature>
<comment type="caution">
    <text evidence="3">The sequence shown here is derived from an EMBL/GenBank/DDBJ whole genome shotgun (WGS) entry which is preliminary data.</text>
</comment>
<name>A0A448XGU6_9PLAT</name>
<dbReference type="Pfam" id="PF23440">
    <property type="entry name" value="BROMI_C"/>
    <property type="match status" value="1"/>
</dbReference>
<dbReference type="Gene3D" id="1.10.472.80">
    <property type="entry name" value="Ypt/Rab-GAP domain of gyp1p, domain 3"/>
    <property type="match status" value="1"/>
</dbReference>
<keyword evidence="1" id="KW-0472">Membrane</keyword>
<evidence type="ECO:0000313" key="3">
    <source>
        <dbReference type="EMBL" id="VEL36191.1"/>
    </source>
</evidence>
<evidence type="ECO:0000259" key="2">
    <source>
        <dbReference type="Pfam" id="PF23440"/>
    </source>
</evidence>
<dbReference type="InterPro" id="IPR035969">
    <property type="entry name" value="Rab-GAP_TBC_sf"/>
</dbReference>
<organism evidence="3 4">
    <name type="scientific">Protopolystoma xenopodis</name>
    <dbReference type="NCBI Taxonomy" id="117903"/>
    <lineage>
        <taxon>Eukaryota</taxon>
        <taxon>Metazoa</taxon>
        <taxon>Spiralia</taxon>
        <taxon>Lophotrochozoa</taxon>
        <taxon>Platyhelminthes</taxon>
        <taxon>Monogenea</taxon>
        <taxon>Polyopisthocotylea</taxon>
        <taxon>Polystomatidea</taxon>
        <taxon>Polystomatidae</taxon>
        <taxon>Protopolystoma</taxon>
    </lineage>
</organism>
<evidence type="ECO:0000256" key="1">
    <source>
        <dbReference type="SAM" id="Phobius"/>
    </source>
</evidence>
<dbReference type="Proteomes" id="UP000784294">
    <property type="component" value="Unassembled WGS sequence"/>
</dbReference>
<reference evidence="3" key="1">
    <citation type="submission" date="2018-11" db="EMBL/GenBank/DDBJ databases">
        <authorList>
            <consortium name="Pathogen Informatics"/>
        </authorList>
    </citation>
    <scope>NUCLEOTIDE SEQUENCE</scope>
</reference>
<feature type="domain" description="BROMI C-terminal Rab TBC-like" evidence="2">
    <location>
        <begin position="26"/>
        <end position="145"/>
    </location>
</feature>